<dbReference type="Proteomes" id="UP001501094">
    <property type="component" value="Unassembled WGS sequence"/>
</dbReference>
<feature type="compositionally biased region" description="Low complexity" evidence="7">
    <location>
        <begin position="391"/>
        <end position="420"/>
    </location>
</feature>
<dbReference type="PANTHER" id="PTHR36115:SF6">
    <property type="entry name" value="PROLINE-RICH ANTIGEN HOMOLOG"/>
    <property type="match status" value="1"/>
</dbReference>
<feature type="transmembrane region" description="Helical" evidence="8">
    <location>
        <begin position="144"/>
        <end position="166"/>
    </location>
</feature>
<keyword evidence="3" id="KW-0597">Phosphoprotein</keyword>
<feature type="transmembrane region" description="Helical" evidence="8">
    <location>
        <begin position="202"/>
        <end position="224"/>
    </location>
</feature>
<evidence type="ECO:0000256" key="8">
    <source>
        <dbReference type="SAM" id="Phobius"/>
    </source>
</evidence>
<evidence type="ECO:0000256" key="7">
    <source>
        <dbReference type="SAM" id="MobiDB-lite"/>
    </source>
</evidence>
<comment type="subcellular location">
    <subcellularLocation>
        <location evidence="1">Cell membrane</location>
        <topology evidence="1">Multi-pass membrane protein</topology>
    </subcellularLocation>
</comment>
<dbReference type="RefSeq" id="WP_344098889.1">
    <property type="nucleotide sequence ID" value="NZ_BAAANL010000001.1"/>
</dbReference>
<evidence type="ECO:0000313" key="11">
    <source>
        <dbReference type="Proteomes" id="UP001501094"/>
    </source>
</evidence>
<keyword evidence="2" id="KW-1003">Cell membrane</keyword>
<feature type="region of interest" description="Disordered" evidence="7">
    <location>
        <begin position="34"/>
        <end position="57"/>
    </location>
</feature>
<evidence type="ECO:0000313" key="10">
    <source>
        <dbReference type="EMBL" id="GAA1850050.1"/>
    </source>
</evidence>
<feature type="compositionally biased region" description="Gly residues" evidence="7">
    <location>
        <begin position="374"/>
        <end position="387"/>
    </location>
</feature>
<evidence type="ECO:0000256" key="1">
    <source>
        <dbReference type="ARBA" id="ARBA00004651"/>
    </source>
</evidence>
<evidence type="ECO:0000256" key="2">
    <source>
        <dbReference type="ARBA" id="ARBA00022475"/>
    </source>
</evidence>
<feature type="compositionally biased region" description="Low complexity" evidence="7">
    <location>
        <begin position="321"/>
        <end position="338"/>
    </location>
</feature>
<dbReference type="InterPro" id="IPR008984">
    <property type="entry name" value="SMAD_FHA_dom_sf"/>
</dbReference>
<feature type="region of interest" description="Disordered" evidence="7">
    <location>
        <begin position="305"/>
        <end position="538"/>
    </location>
</feature>
<comment type="caution">
    <text evidence="10">The sequence shown here is derived from an EMBL/GenBank/DDBJ whole genome shotgun (WGS) entry which is preliminary data.</text>
</comment>
<evidence type="ECO:0000256" key="5">
    <source>
        <dbReference type="ARBA" id="ARBA00022989"/>
    </source>
</evidence>
<feature type="transmembrane region" description="Helical" evidence="8">
    <location>
        <begin position="99"/>
        <end position="124"/>
    </location>
</feature>
<feature type="domain" description="FHA" evidence="9">
    <location>
        <begin position="579"/>
        <end position="637"/>
    </location>
</feature>
<name>A0ABN2N312_9MICO</name>
<proteinExistence type="predicted"/>
<keyword evidence="5 8" id="KW-1133">Transmembrane helix</keyword>
<sequence length="673" mass="67897">MTDVVCGGCMSRQPAGTQYCGVCGREFPRTGRPVVAQEQGPQSAVQQQAGSYGSQGADIPYHQPSRIEEDFHTGTLVPVRPAAPAAAPEAVYAHVGKRIVAYLIDGAVSGLLFGIPYGIALAMAQPPAGETSVSATEAQAMVTTWMVGLGIGLVLMLAWSISMWVWEGKSGKTLGNLALGIRTVAARGLGPIGFGRAFLRPFLIGVSNIVPGVGPILMLLSPLFDNSGRKQGWHDKAANAVVVDATRKPAPEVAGFHPEARQVTSATGLPAPAPVQGQLAAASGTASPGALRAAGQAYSNAAAASGQYPAGSGQYPAASGQQPGEPAPYQQPAAQAPASFTPDGSAAAPDPWSFPRLGEPAAGAGLITDVPGSSPGGPAGGGAGTPGGPQPGQQPGQFPQSGQFPPVQPPAQQAGGVAPSAPNPFPPVSSAAPSPFPPTSSATPSPPATPNTPPPLTAANTIPEHPVLETSPYPPVSQPRQRESQPTRAVSFDELTPAQQAHQPYPAPPVQDQTPSGRHAAMPAGTPSGPDPDETRIEPASGATRMQAAVGSGAMDPPPVAGVVLALESGEQVRVDGPTLVGRNPSAPGSTGVNLVQIPDPMRSVSKNHAELGVDSAGLWLTDRGSTNGTVVSVPGLPPRVAEAGARVRVPVGSTIHFGDRKVVVRPGSGTTA</sequence>
<protein>
    <recommendedName>
        <fullName evidence="9">FHA domain-containing protein</fullName>
    </recommendedName>
</protein>
<evidence type="ECO:0000256" key="4">
    <source>
        <dbReference type="ARBA" id="ARBA00022692"/>
    </source>
</evidence>
<keyword evidence="11" id="KW-1185">Reference proteome</keyword>
<accession>A0ABN2N312</accession>
<evidence type="ECO:0000256" key="3">
    <source>
        <dbReference type="ARBA" id="ARBA00022553"/>
    </source>
</evidence>
<dbReference type="SUPFAM" id="SSF49879">
    <property type="entry name" value="SMAD/FHA domain"/>
    <property type="match status" value="1"/>
</dbReference>
<dbReference type="Pfam" id="PF00498">
    <property type="entry name" value="FHA"/>
    <property type="match status" value="1"/>
</dbReference>
<feature type="compositionally biased region" description="Low complexity" evidence="7">
    <location>
        <begin position="42"/>
        <end position="57"/>
    </location>
</feature>
<dbReference type="InterPro" id="IPR010432">
    <property type="entry name" value="RDD"/>
</dbReference>
<organism evidence="10 11">
    <name type="scientific">Myceligenerans crystallogenes</name>
    <dbReference type="NCBI Taxonomy" id="316335"/>
    <lineage>
        <taxon>Bacteria</taxon>
        <taxon>Bacillati</taxon>
        <taxon>Actinomycetota</taxon>
        <taxon>Actinomycetes</taxon>
        <taxon>Micrococcales</taxon>
        <taxon>Promicromonosporaceae</taxon>
        <taxon>Myceligenerans</taxon>
    </lineage>
</organism>
<dbReference type="PROSITE" id="PS50006">
    <property type="entry name" value="FHA_DOMAIN"/>
    <property type="match status" value="1"/>
</dbReference>
<dbReference type="Pfam" id="PF06271">
    <property type="entry name" value="RDD"/>
    <property type="match status" value="1"/>
</dbReference>
<evidence type="ECO:0000259" key="9">
    <source>
        <dbReference type="PROSITE" id="PS50006"/>
    </source>
</evidence>
<dbReference type="InterPro" id="IPR051791">
    <property type="entry name" value="Pra-immunoreactive"/>
</dbReference>
<dbReference type="PANTHER" id="PTHR36115">
    <property type="entry name" value="PROLINE-RICH ANTIGEN HOMOLOG-RELATED"/>
    <property type="match status" value="1"/>
</dbReference>
<dbReference type="Gene3D" id="2.60.200.20">
    <property type="match status" value="1"/>
</dbReference>
<dbReference type="CDD" id="cd00060">
    <property type="entry name" value="FHA"/>
    <property type="match status" value="1"/>
</dbReference>
<evidence type="ECO:0000256" key="6">
    <source>
        <dbReference type="ARBA" id="ARBA00023136"/>
    </source>
</evidence>
<gene>
    <name evidence="10" type="ORF">GCM10009751_02910</name>
</gene>
<dbReference type="EMBL" id="BAAANL010000001">
    <property type="protein sequence ID" value="GAA1850050.1"/>
    <property type="molecule type" value="Genomic_DNA"/>
</dbReference>
<feature type="compositionally biased region" description="Pro residues" evidence="7">
    <location>
        <begin position="434"/>
        <end position="456"/>
    </location>
</feature>
<reference evidence="10 11" key="1">
    <citation type="journal article" date="2019" name="Int. J. Syst. Evol. Microbiol.">
        <title>The Global Catalogue of Microorganisms (GCM) 10K type strain sequencing project: providing services to taxonomists for standard genome sequencing and annotation.</title>
        <authorList>
            <consortium name="The Broad Institute Genomics Platform"/>
            <consortium name="The Broad Institute Genome Sequencing Center for Infectious Disease"/>
            <person name="Wu L."/>
            <person name="Ma J."/>
        </authorList>
    </citation>
    <scope>NUCLEOTIDE SEQUENCE [LARGE SCALE GENOMIC DNA]</scope>
    <source>
        <strain evidence="10 11">JCM 14326</strain>
    </source>
</reference>
<keyword evidence="4 8" id="KW-0812">Transmembrane</keyword>
<dbReference type="InterPro" id="IPR000253">
    <property type="entry name" value="FHA_dom"/>
</dbReference>
<keyword evidence="6 8" id="KW-0472">Membrane</keyword>